<dbReference type="RefSeq" id="WP_344340247.1">
    <property type="nucleotide sequence ID" value="NZ_BAAAKJ010000287.1"/>
</dbReference>
<feature type="compositionally biased region" description="Low complexity" evidence="1">
    <location>
        <begin position="120"/>
        <end position="150"/>
    </location>
</feature>
<dbReference type="Proteomes" id="UP001499863">
    <property type="component" value="Unassembled WGS sequence"/>
</dbReference>
<gene>
    <name evidence="3" type="ORF">GCM10009639_51470</name>
</gene>
<keyword evidence="4" id="KW-1185">Reference proteome</keyword>
<comment type="caution">
    <text evidence="3">The sequence shown here is derived from an EMBL/GenBank/DDBJ whole genome shotgun (WGS) entry which is preliminary data.</text>
</comment>
<evidence type="ECO:0000313" key="3">
    <source>
        <dbReference type="EMBL" id="GAA1404973.1"/>
    </source>
</evidence>
<keyword evidence="2" id="KW-1133">Transmembrane helix</keyword>
<feature type="region of interest" description="Disordered" evidence="1">
    <location>
        <begin position="120"/>
        <end position="208"/>
    </location>
</feature>
<name>A0ABP4J6G4_9ACTN</name>
<evidence type="ECO:0000256" key="1">
    <source>
        <dbReference type="SAM" id="MobiDB-lite"/>
    </source>
</evidence>
<dbReference type="EMBL" id="BAAAKJ010000287">
    <property type="protein sequence ID" value="GAA1404973.1"/>
    <property type="molecule type" value="Genomic_DNA"/>
</dbReference>
<feature type="transmembrane region" description="Helical" evidence="2">
    <location>
        <begin position="32"/>
        <end position="52"/>
    </location>
</feature>
<evidence type="ECO:0000313" key="4">
    <source>
        <dbReference type="Proteomes" id="UP001499863"/>
    </source>
</evidence>
<feature type="transmembrane region" description="Helical" evidence="2">
    <location>
        <begin position="64"/>
        <end position="85"/>
    </location>
</feature>
<organism evidence="3 4">
    <name type="scientific">Kitasatospora putterlickiae</name>
    <dbReference type="NCBI Taxonomy" id="221725"/>
    <lineage>
        <taxon>Bacteria</taxon>
        <taxon>Bacillati</taxon>
        <taxon>Actinomycetota</taxon>
        <taxon>Actinomycetes</taxon>
        <taxon>Kitasatosporales</taxon>
        <taxon>Streptomycetaceae</taxon>
        <taxon>Kitasatospora</taxon>
    </lineage>
</organism>
<keyword evidence="2" id="KW-0472">Membrane</keyword>
<accession>A0ABP4J6G4</accession>
<evidence type="ECO:0000256" key="2">
    <source>
        <dbReference type="SAM" id="Phobius"/>
    </source>
</evidence>
<sequence>MDESQSGRHSTANRAKAAAARAVRSARESGGWAGWALVAVGAVLCVLGWYGVSGERFVEQQIPYLASATFPGAALIVAGVVLVAVRPSDRARAGPRPSPAAMATTTDRRIEHLYALLVEPGASGEPGEPSGSTGTGAATGPPLAVPGGTLYHRPDCPLVAGKSSAAPVDAPAVRERGLTPCRLCDPPPADGMPDAPATHPGDPRPPTG</sequence>
<proteinExistence type="predicted"/>
<protein>
    <submittedName>
        <fullName evidence="3">Uncharacterized protein</fullName>
    </submittedName>
</protein>
<reference evidence="4" key="1">
    <citation type="journal article" date="2019" name="Int. J. Syst. Evol. Microbiol.">
        <title>The Global Catalogue of Microorganisms (GCM) 10K type strain sequencing project: providing services to taxonomists for standard genome sequencing and annotation.</title>
        <authorList>
            <consortium name="The Broad Institute Genomics Platform"/>
            <consortium name="The Broad Institute Genome Sequencing Center for Infectious Disease"/>
            <person name="Wu L."/>
            <person name="Ma J."/>
        </authorList>
    </citation>
    <scope>NUCLEOTIDE SEQUENCE [LARGE SCALE GENOMIC DNA]</scope>
    <source>
        <strain evidence="4">JCM 12393</strain>
    </source>
</reference>
<keyword evidence="2" id="KW-0812">Transmembrane</keyword>